<evidence type="ECO:0000313" key="3">
    <source>
        <dbReference type="Proteomes" id="UP000070720"/>
    </source>
</evidence>
<reference evidence="1 3" key="3">
    <citation type="journal article" date="2015" name="BMC Genomics">
        <title>The completed genome sequence of the pathogenic ascomycete fungus Fusarium graminearum.</title>
        <authorList>
            <person name="King R."/>
            <person name="Urban M."/>
            <person name="Hammond-Kosack M.C."/>
            <person name="Hassani-Pak K."/>
            <person name="Hammond-Kosack K.E."/>
        </authorList>
    </citation>
    <scope>NUCLEOTIDE SEQUENCE [LARGE SCALE GENOMIC DNA]</scope>
    <source>
        <strain evidence="3">ATCC MYA-4620 / CBS 123657 / FGSC 9075 / NRRL 31084 / PH-1</strain>
        <strain evidence="1">PH-1</strain>
    </source>
</reference>
<accession>A0A098DIW6</accession>
<protein>
    <submittedName>
        <fullName evidence="1">Chromosome 2, complete genome</fullName>
    </submittedName>
</protein>
<gene>
    <name evidence="1" type="ORF">FGRAMPH1_01T13213</name>
</gene>
<keyword evidence="3" id="KW-1185">Reference proteome</keyword>
<dbReference type="EnsemblFungi" id="CEF78410">
    <property type="protein sequence ID" value="CEF78410"/>
    <property type="gene ID" value="FGRRES_15195"/>
</dbReference>
<dbReference type="EMBL" id="HG970333">
    <property type="protein sequence ID" value="CEF78410.1"/>
    <property type="molecule type" value="Genomic_DNA"/>
</dbReference>
<dbReference type="AlphaFoldDB" id="A0A098DIW6"/>
<reference evidence="2" key="4">
    <citation type="submission" date="2017-01" db="UniProtKB">
        <authorList>
            <consortium name="EnsemblFungi"/>
        </authorList>
    </citation>
    <scope>IDENTIFICATION</scope>
    <source>
        <strain evidence="2">PH-1 / ATCC MYA-4620 / FGSC 9075 / NRRL 31084</strain>
    </source>
</reference>
<reference evidence="2 3" key="1">
    <citation type="journal article" date="2007" name="Science">
        <title>The Fusarium graminearum genome reveals a link between localized polymorphism and pathogen specialization.</title>
        <authorList>
            <person name="Cuomo C.A."/>
            <person name="Gueldener U."/>
            <person name="Xu J.-R."/>
            <person name="Trail F."/>
            <person name="Turgeon B.G."/>
            <person name="Di Pietro A."/>
            <person name="Walton J.D."/>
            <person name="Ma L.-J."/>
            <person name="Baker S.E."/>
            <person name="Rep M."/>
            <person name="Adam G."/>
            <person name="Antoniw J."/>
            <person name="Baldwin T."/>
            <person name="Calvo S.E."/>
            <person name="Chang Y.-L."/>
            <person name="DeCaprio D."/>
            <person name="Gale L.R."/>
            <person name="Gnerre S."/>
            <person name="Goswami R.S."/>
            <person name="Hammond-Kosack K."/>
            <person name="Harris L.J."/>
            <person name="Hilburn K."/>
            <person name="Kennell J.C."/>
            <person name="Kroken S."/>
            <person name="Magnuson J.K."/>
            <person name="Mannhaupt G."/>
            <person name="Mauceli E.W."/>
            <person name="Mewes H.-W."/>
            <person name="Mitterbauer R."/>
            <person name="Muehlbauer G."/>
            <person name="Muensterkoetter M."/>
            <person name="Nelson D."/>
            <person name="O'Donnell K."/>
            <person name="Ouellet T."/>
            <person name="Qi W."/>
            <person name="Quesneville H."/>
            <person name="Roncero M.I.G."/>
            <person name="Seong K.-Y."/>
            <person name="Tetko I.V."/>
            <person name="Urban M."/>
            <person name="Waalwijk C."/>
            <person name="Ward T.J."/>
            <person name="Yao J."/>
            <person name="Birren B.W."/>
            <person name="Kistler H.C."/>
        </authorList>
    </citation>
    <scope>NUCLEOTIDE SEQUENCE [LARGE SCALE GENOMIC DNA]</scope>
    <source>
        <strain evidence="3">ATCC MYA-4620 / CBS 123657 / FGSC 9075 / NRRL 31084 / PH-1</strain>
        <strain evidence="2">PH-1 / ATCC MYA-4620 / FGSC 9075 / NRRL 31084</strain>
    </source>
</reference>
<evidence type="ECO:0000313" key="2">
    <source>
        <dbReference type="EnsemblFungi" id="CEF78410"/>
    </source>
</evidence>
<proteinExistence type="predicted"/>
<reference evidence="2 3" key="2">
    <citation type="journal article" date="2010" name="Nature">
        <title>Comparative genomics reveals mobile pathogenicity chromosomes in Fusarium.</title>
        <authorList>
            <person name="Ma L.J."/>
            <person name="van der Does H.C."/>
            <person name="Borkovich K.A."/>
            <person name="Coleman J.J."/>
            <person name="Daboussi M.J."/>
            <person name="Di Pietro A."/>
            <person name="Dufresne M."/>
            <person name="Freitag M."/>
            <person name="Grabherr M."/>
            <person name="Henrissat B."/>
            <person name="Houterman P.M."/>
            <person name="Kang S."/>
            <person name="Shim W.B."/>
            <person name="Woloshuk C."/>
            <person name="Xie X."/>
            <person name="Xu J.R."/>
            <person name="Antoniw J."/>
            <person name="Baker S.E."/>
            <person name="Bluhm B.H."/>
            <person name="Breakspear A."/>
            <person name="Brown D.W."/>
            <person name="Butchko R.A."/>
            <person name="Chapman S."/>
            <person name="Coulson R."/>
            <person name="Coutinho P.M."/>
            <person name="Danchin E.G."/>
            <person name="Diener A."/>
            <person name="Gale L.R."/>
            <person name="Gardiner D.M."/>
            <person name="Goff S."/>
            <person name="Hammond-Kosack K.E."/>
            <person name="Hilburn K."/>
            <person name="Hua-Van A."/>
            <person name="Jonkers W."/>
            <person name="Kazan K."/>
            <person name="Kodira C.D."/>
            <person name="Koehrsen M."/>
            <person name="Kumar L."/>
            <person name="Lee Y.H."/>
            <person name="Li L."/>
            <person name="Manners J.M."/>
            <person name="Miranda-Saavedra D."/>
            <person name="Mukherjee M."/>
            <person name="Park G."/>
            <person name="Park J."/>
            <person name="Park S.Y."/>
            <person name="Proctor R.H."/>
            <person name="Regev A."/>
            <person name="Ruiz-Roldan M.C."/>
            <person name="Sain D."/>
            <person name="Sakthikumar S."/>
            <person name="Sykes S."/>
            <person name="Schwartz D.C."/>
            <person name="Turgeon B.G."/>
            <person name="Wapinski I."/>
            <person name="Yoder O."/>
            <person name="Young S."/>
            <person name="Zeng Q."/>
            <person name="Zhou S."/>
            <person name="Galagan J."/>
            <person name="Cuomo C.A."/>
            <person name="Kistler H.C."/>
            <person name="Rep M."/>
        </authorList>
    </citation>
    <scope>GENOME REANNOTATION</scope>
    <source>
        <strain evidence="3">ATCC MYA-4620 / CBS 123657 / FGSC 9075 / NRRL 31084 / PH-1</strain>
        <strain evidence="2">PH-1 / ATCC MYA-4620 / FGSC 9075 / NRRL 31084</strain>
    </source>
</reference>
<accession>A0A0E0S4I5</accession>
<name>A0A098DIW6_GIBZE</name>
<dbReference type="Proteomes" id="UP000070720">
    <property type="component" value="Chromosome 2"/>
</dbReference>
<dbReference type="InParanoid" id="A0A098DIW6"/>
<dbReference type="VEuPathDB" id="FungiDB:FGRAMPH1_01G13213"/>
<evidence type="ECO:0000313" key="1">
    <source>
        <dbReference type="EMBL" id="CEF78410.1"/>
    </source>
</evidence>
<sequence>MNDNGRIRTYACEHNAYDVSEEIAGHRLNHSATLSCHPAILSMSSLITQRIPSGTIG</sequence>
<organism evidence="1 3">
    <name type="scientific">Gibberella zeae (strain ATCC MYA-4620 / CBS 123657 / FGSC 9075 / NRRL 31084 / PH-1)</name>
    <name type="common">Wheat head blight fungus</name>
    <name type="synonym">Fusarium graminearum</name>
    <dbReference type="NCBI Taxonomy" id="229533"/>
    <lineage>
        <taxon>Eukaryota</taxon>
        <taxon>Fungi</taxon>
        <taxon>Dikarya</taxon>
        <taxon>Ascomycota</taxon>
        <taxon>Pezizomycotina</taxon>
        <taxon>Sordariomycetes</taxon>
        <taxon>Hypocreomycetidae</taxon>
        <taxon>Hypocreales</taxon>
        <taxon>Nectriaceae</taxon>
        <taxon>Fusarium</taxon>
    </lineage>
</organism>